<dbReference type="Proteomes" id="UP000284395">
    <property type="component" value="Unassembled WGS sequence"/>
</dbReference>
<dbReference type="PANTHER" id="PTHR33931:SF2">
    <property type="entry name" value="HOLIN-LIKE PROTEIN CIDA"/>
    <property type="match status" value="1"/>
</dbReference>
<dbReference type="AlphaFoldDB" id="A0A420ES64"/>
<comment type="subcellular location">
    <subcellularLocation>
        <location evidence="1">Cell membrane</location>
        <topology evidence="1">Multi-pass membrane protein</topology>
    </subcellularLocation>
</comment>
<dbReference type="EMBL" id="RAPF01000001">
    <property type="protein sequence ID" value="RKF23512.1"/>
    <property type="molecule type" value="Genomic_DNA"/>
</dbReference>
<keyword evidence="2" id="KW-1003">Cell membrane</keyword>
<keyword evidence="4 6" id="KW-1133">Transmembrane helix</keyword>
<feature type="transmembrane region" description="Helical" evidence="6">
    <location>
        <begin position="35"/>
        <end position="53"/>
    </location>
</feature>
<evidence type="ECO:0000313" key="8">
    <source>
        <dbReference type="Proteomes" id="UP000284395"/>
    </source>
</evidence>
<evidence type="ECO:0000256" key="5">
    <source>
        <dbReference type="ARBA" id="ARBA00023136"/>
    </source>
</evidence>
<accession>A0A420ES64</accession>
<evidence type="ECO:0000256" key="3">
    <source>
        <dbReference type="ARBA" id="ARBA00022692"/>
    </source>
</evidence>
<dbReference type="OrthoDB" id="194658at2"/>
<proteinExistence type="predicted"/>
<dbReference type="Pfam" id="PF03788">
    <property type="entry name" value="LrgA"/>
    <property type="match status" value="1"/>
</dbReference>
<feature type="transmembrane region" description="Helical" evidence="6">
    <location>
        <begin position="90"/>
        <end position="116"/>
    </location>
</feature>
<protein>
    <submittedName>
        <fullName evidence="7">CidA/LrgA family protein</fullName>
    </submittedName>
</protein>
<keyword evidence="8" id="KW-1185">Reference proteome</keyword>
<organism evidence="7 8">
    <name type="scientific">Altericroceibacterium spongiae</name>
    <dbReference type="NCBI Taxonomy" id="2320269"/>
    <lineage>
        <taxon>Bacteria</taxon>
        <taxon>Pseudomonadati</taxon>
        <taxon>Pseudomonadota</taxon>
        <taxon>Alphaproteobacteria</taxon>
        <taxon>Sphingomonadales</taxon>
        <taxon>Erythrobacteraceae</taxon>
        <taxon>Altericroceibacterium</taxon>
    </lineage>
</organism>
<gene>
    <name evidence="7" type="ORF">D6851_03370</name>
</gene>
<evidence type="ECO:0000256" key="2">
    <source>
        <dbReference type="ARBA" id="ARBA00022475"/>
    </source>
</evidence>
<evidence type="ECO:0000313" key="7">
    <source>
        <dbReference type="EMBL" id="RKF23512.1"/>
    </source>
</evidence>
<dbReference type="PROSITE" id="PS51257">
    <property type="entry name" value="PROKAR_LIPOPROTEIN"/>
    <property type="match status" value="1"/>
</dbReference>
<dbReference type="PANTHER" id="PTHR33931">
    <property type="entry name" value="HOLIN-LIKE PROTEIN CIDA-RELATED"/>
    <property type="match status" value="1"/>
</dbReference>
<evidence type="ECO:0000256" key="6">
    <source>
        <dbReference type="SAM" id="Phobius"/>
    </source>
</evidence>
<dbReference type="InterPro" id="IPR005538">
    <property type="entry name" value="LrgA/CidA"/>
</dbReference>
<keyword evidence="3 6" id="KW-0812">Transmembrane</keyword>
<dbReference type="GO" id="GO:0005886">
    <property type="term" value="C:plasma membrane"/>
    <property type="evidence" value="ECO:0007669"/>
    <property type="project" value="UniProtKB-SubCell"/>
</dbReference>
<sequence length="128" mass="14016">MARTARIIQRNAILQVAILFACWLTGEALARLTGLPVPGSIIGLAIAIILLTSRRLSVVSMRKGANLFLADLLLFFVPAVLAVLEHRELFGLLGLKVLFVILTSTVLVMLATVFTVERAIRWSMNHHG</sequence>
<evidence type="ECO:0000256" key="4">
    <source>
        <dbReference type="ARBA" id="ARBA00022989"/>
    </source>
</evidence>
<feature type="transmembrane region" description="Helical" evidence="6">
    <location>
        <begin position="65"/>
        <end position="84"/>
    </location>
</feature>
<comment type="caution">
    <text evidence="7">The sequence shown here is derived from an EMBL/GenBank/DDBJ whole genome shotgun (WGS) entry which is preliminary data.</text>
</comment>
<feature type="transmembrane region" description="Helical" evidence="6">
    <location>
        <begin position="12"/>
        <end position="29"/>
    </location>
</feature>
<reference evidence="7 8" key="1">
    <citation type="submission" date="2018-09" db="EMBL/GenBank/DDBJ databases">
        <title>Altererythrobacter spongiae sp. nov., isolated from a marine sponge.</title>
        <authorList>
            <person name="Zhuang L."/>
            <person name="Luo L."/>
        </authorList>
    </citation>
    <scope>NUCLEOTIDE SEQUENCE [LARGE SCALE GENOMIC DNA]</scope>
    <source>
        <strain evidence="7 8">HN-Y73</strain>
    </source>
</reference>
<evidence type="ECO:0000256" key="1">
    <source>
        <dbReference type="ARBA" id="ARBA00004651"/>
    </source>
</evidence>
<name>A0A420ES64_9SPHN</name>
<keyword evidence="5 6" id="KW-0472">Membrane</keyword>
<dbReference type="RefSeq" id="WP_120323417.1">
    <property type="nucleotide sequence ID" value="NZ_RAPF01000001.1"/>
</dbReference>